<proteinExistence type="inferred from homology"/>
<evidence type="ECO:0000256" key="2">
    <source>
        <dbReference type="ARBA" id="ARBA00004202"/>
    </source>
</evidence>
<dbReference type="RefSeq" id="WP_369456281.1">
    <property type="nucleotide sequence ID" value="NZ_JBGCUO010000002.1"/>
</dbReference>
<keyword evidence="9" id="KW-0472">Membrane</keyword>
<evidence type="ECO:0000256" key="5">
    <source>
        <dbReference type="ARBA" id="ARBA00012451"/>
    </source>
</evidence>
<reference evidence="13 14" key="1">
    <citation type="submission" date="2024-07" db="EMBL/GenBank/DDBJ databases">
        <authorList>
            <person name="Ren Q."/>
        </authorList>
    </citation>
    <scope>NUCLEOTIDE SEQUENCE [LARGE SCALE GENOMIC DNA]</scope>
    <source>
        <strain evidence="13 14">REN37</strain>
    </source>
</reference>
<dbReference type="InterPro" id="IPR003695">
    <property type="entry name" value="Ppx_GppA_N"/>
</dbReference>
<dbReference type="Pfam" id="PF02541">
    <property type="entry name" value="Ppx-GppA"/>
    <property type="match status" value="1"/>
</dbReference>
<evidence type="ECO:0000256" key="4">
    <source>
        <dbReference type="ARBA" id="ARBA00011738"/>
    </source>
</evidence>
<evidence type="ECO:0000256" key="7">
    <source>
        <dbReference type="ARBA" id="ARBA00022475"/>
    </source>
</evidence>
<dbReference type="InterPro" id="IPR030673">
    <property type="entry name" value="PyroPPase_GppA_Ppx"/>
</dbReference>
<dbReference type="GO" id="GO:0004309">
    <property type="term" value="F:exopolyphosphatase activity"/>
    <property type="evidence" value="ECO:0007669"/>
    <property type="project" value="UniProtKB-EC"/>
</dbReference>
<sequence length="498" mass="54088">MSDAPEQFAAIDLGSNSFHMVVARLVAGELLIQEGLSEKVQLAAGLDPHNFITAPARERALACLARFAQRIQGIPRRNVRVVGTNALRVAEDAPAFMAEAQTVLGHDIEIIAGREEARLIYLGVSHSLPGLPGRTVVVDIGGGSTELIVGEQFDALERESMDIGCVSLTRRCFADGRCTDKQFDRALILARQEVVMHQRSFQSLGWQQAVGASGSIKAIGQVCEANGWSDGTITLDGLQRIRRRLVKAPSVAEAGLKGLKEDRVPIFAAGVAILTGVFEQLGLQSMVVSSGALREGVLYDLLGRLGHEDVRERSIATLMARNFVDTRHAERVAGTALALFDQVWAAFGHGDDDNWRDVLRWAALLHEVGLSVSHAQFHRHGAYLVQNSDLPGFSRRDQQLLAALVRNHRRKWAATPLAELPAAQQAPVATLCWLLRLATLLHHARSPEPLPSLALSRTADGLALAFPTGWLTEHPLTQADLDQEQEFCREAGGTLAVS</sequence>
<feature type="domain" description="Ppx/GppA phosphatase N-terminal" evidence="11">
    <location>
        <begin position="21"/>
        <end position="303"/>
    </location>
</feature>
<comment type="caution">
    <text evidence="13">The sequence shown here is derived from an EMBL/GenBank/DDBJ whole genome shotgun (WGS) entry which is preliminary data.</text>
</comment>
<dbReference type="Gene3D" id="3.30.420.40">
    <property type="match status" value="1"/>
</dbReference>
<dbReference type="InterPro" id="IPR022371">
    <property type="entry name" value="Exopolyphosphatase"/>
</dbReference>
<comment type="subunit">
    <text evidence="4">Homodimer.</text>
</comment>
<keyword evidence="8 13" id="KW-0378">Hydrolase</keyword>
<dbReference type="InterPro" id="IPR043129">
    <property type="entry name" value="ATPase_NBD"/>
</dbReference>
<evidence type="ECO:0000256" key="3">
    <source>
        <dbReference type="ARBA" id="ARBA00007125"/>
    </source>
</evidence>
<dbReference type="EMBL" id="JBGCUO010000002">
    <property type="protein sequence ID" value="MEY1663011.1"/>
    <property type="molecule type" value="Genomic_DNA"/>
</dbReference>
<keyword evidence="14" id="KW-1185">Reference proteome</keyword>
<accession>A0ABV4ALV4</accession>
<dbReference type="InterPro" id="IPR048950">
    <property type="entry name" value="Ppx_GppA_C"/>
</dbReference>
<evidence type="ECO:0000259" key="12">
    <source>
        <dbReference type="Pfam" id="PF21447"/>
    </source>
</evidence>
<protein>
    <recommendedName>
        <fullName evidence="6">Exopolyphosphatase</fullName>
        <ecNumber evidence="5">3.6.1.11</ecNumber>
    </recommendedName>
</protein>
<dbReference type="InterPro" id="IPR050273">
    <property type="entry name" value="GppA/Ppx_hydrolase"/>
</dbReference>
<gene>
    <name evidence="13" type="primary">ppx</name>
    <name evidence="13" type="ORF">AB5I84_12690</name>
</gene>
<keyword evidence="7" id="KW-1003">Cell membrane</keyword>
<dbReference type="EC" id="3.6.1.11" evidence="5"/>
<dbReference type="CDD" id="cd24053">
    <property type="entry name" value="ASKHA_NBD_EcPPX-GppA-like"/>
    <property type="match status" value="1"/>
</dbReference>
<evidence type="ECO:0000256" key="10">
    <source>
        <dbReference type="ARBA" id="ARBA00047607"/>
    </source>
</evidence>
<dbReference type="SUPFAM" id="SSF109604">
    <property type="entry name" value="HD-domain/PDEase-like"/>
    <property type="match status" value="1"/>
</dbReference>
<comment type="subcellular location">
    <subcellularLocation>
        <location evidence="2">Cell membrane</location>
        <topology evidence="2">Peripheral membrane protein</topology>
    </subcellularLocation>
</comment>
<evidence type="ECO:0000256" key="8">
    <source>
        <dbReference type="ARBA" id="ARBA00022801"/>
    </source>
</evidence>
<comment type="cofactor">
    <cofactor evidence="1">
        <name>Mg(2+)</name>
        <dbReference type="ChEBI" id="CHEBI:18420"/>
    </cofactor>
</comment>
<dbReference type="Proteomes" id="UP001562065">
    <property type="component" value="Unassembled WGS sequence"/>
</dbReference>
<evidence type="ECO:0000313" key="13">
    <source>
        <dbReference type="EMBL" id="MEY1663011.1"/>
    </source>
</evidence>
<dbReference type="SUPFAM" id="SSF53067">
    <property type="entry name" value="Actin-like ATPase domain"/>
    <property type="match status" value="2"/>
</dbReference>
<dbReference type="PANTHER" id="PTHR30005:SF14">
    <property type="entry name" value="EXOPOLYPHOSPHATASE"/>
    <property type="match status" value="1"/>
</dbReference>
<evidence type="ECO:0000259" key="11">
    <source>
        <dbReference type="Pfam" id="PF02541"/>
    </source>
</evidence>
<organism evidence="13 14">
    <name type="scientific">Isoalcanivorax beigongshangi</name>
    <dbReference type="NCBI Taxonomy" id="3238810"/>
    <lineage>
        <taxon>Bacteria</taxon>
        <taxon>Pseudomonadati</taxon>
        <taxon>Pseudomonadota</taxon>
        <taxon>Gammaproteobacteria</taxon>
        <taxon>Oceanospirillales</taxon>
        <taxon>Alcanivoracaceae</taxon>
        <taxon>Isoalcanivorax</taxon>
    </lineage>
</organism>
<dbReference type="PIRSF" id="PIRSF001267">
    <property type="entry name" value="Pyrophosphatase_GppA_Ppx"/>
    <property type="match status" value="1"/>
</dbReference>
<feature type="domain" description="Ppx/GppA phosphatase C-terminal" evidence="12">
    <location>
        <begin position="310"/>
        <end position="485"/>
    </location>
</feature>
<comment type="catalytic activity">
    <reaction evidence="10">
        <text>[phosphate](n) + H2O = [phosphate](n-1) + phosphate + H(+)</text>
        <dbReference type="Rhea" id="RHEA:21528"/>
        <dbReference type="Rhea" id="RHEA-COMP:9859"/>
        <dbReference type="Rhea" id="RHEA-COMP:14279"/>
        <dbReference type="ChEBI" id="CHEBI:15377"/>
        <dbReference type="ChEBI" id="CHEBI:15378"/>
        <dbReference type="ChEBI" id="CHEBI:16838"/>
        <dbReference type="ChEBI" id="CHEBI:43474"/>
        <dbReference type="EC" id="3.6.1.11"/>
    </reaction>
</comment>
<dbReference type="Gene3D" id="1.10.3210.10">
    <property type="entry name" value="Hypothetical protein af1432"/>
    <property type="match status" value="1"/>
</dbReference>
<dbReference type="NCBIfam" id="TIGR03706">
    <property type="entry name" value="exo_poly_only"/>
    <property type="match status" value="1"/>
</dbReference>
<name>A0ABV4ALV4_9GAMM</name>
<evidence type="ECO:0000256" key="6">
    <source>
        <dbReference type="ARBA" id="ARBA00020416"/>
    </source>
</evidence>
<comment type="similarity">
    <text evidence="3">Belongs to the GppA/Ppx family.</text>
</comment>
<dbReference type="Pfam" id="PF21447">
    <property type="entry name" value="Ppx-GppA_III"/>
    <property type="match status" value="1"/>
</dbReference>
<evidence type="ECO:0000256" key="9">
    <source>
        <dbReference type="ARBA" id="ARBA00023136"/>
    </source>
</evidence>
<dbReference type="Gene3D" id="3.30.420.150">
    <property type="entry name" value="Exopolyphosphatase. Domain 2"/>
    <property type="match status" value="1"/>
</dbReference>
<evidence type="ECO:0000256" key="1">
    <source>
        <dbReference type="ARBA" id="ARBA00001946"/>
    </source>
</evidence>
<dbReference type="PANTHER" id="PTHR30005">
    <property type="entry name" value="EXOPOLYPHOSPHATASE"/>
    <property type="match status" value="1"/>
</dbReference>
<evidence type="ECO:0000313" key="14">
    <source>
        <dbReference type="Proteomes" id="UP001562065"/>
    </source>
</evidence>